<dbReference type="PANTHER" id="PTHR43214:SF41">
    <property type="entry name" value="NITRATE_NITRITE RESPONSE REGULATOR PROTEIN NARP"/>
    <property type="match status" value="1"/>
</dbReference>
<evidence type="ECO:0000256" key="5">
    <source>
        <dbReference type="PROSITE-ProRule" id="PRU00169"/>
    </source>
</evidence>
<dbReference type="CDD" id="cd17535">
    <property type="entry name" value="REC_NarL-like"/>
    <property type="match status" value="1"/>
</dbReference>
<feature type="domain" description="HTH luxR-type" evidence="6">
    <location>
        <begin position="146"/>
        <end position="211"/>
    </location>
</feature>
<dbReference type="InterPro" id="IPR039420">
    <property type="entry name" value="WalR-like"/>
</dbReference>
<keyword evidence="2" id="KW-0805">Transcription regulation</keyword>
<keyword evidence="1 5" id="KW-0597">Phosphoprotein</keyword>
<dbReference type="InterPro" id="IPR001789">
    <property type="entry name" value="Sig_transdc_resp-reg_receiver"/>
</dbReference>
<evidence type="ECO:0000256" key="1">
    <source>
        <dbReference type="ARBA" id="ARBA00022553"/>
    </source>
</evidence>
<keyword evidence="3 8" id="KW-0238">DNA-binding</keyword>
<proteinExistence type="predicted"/>
<keyword evidence="9" id="KW-1185">Reference proteome</keyword>
<gene>
    <name evidence="8" type="ORF">SAMN05421747_105124</name>
</gene>
<dbReference type="InterPro" id="IPR058245">
    <property type="entry name" value="NreC/VraR/RcsB-like_REC"/>
</dbReference>
<dbReference type="STRING" id="623281.SAMN05421747_105124"/>
<dbReference type="PANTHER" id="PTHR43214">
    <property type="entry name" value="TWO-COMPONENT RESPONSE REGULATOR"/>
    <property type="match status" value="1"/>
</dbReference>
<dbReference type="Gene3D" id="3.40.50.2300">
    <property type="match status" value="1"/>
</dbReference>
<evidence type="ECO:0000259" key="6">
    <source>
        <dbReference type="PROSITE" id="PS50043"/>
    </source>
</evidence>
<dbReference type="Pfam" id="PF00072">
    <property type="entry name" value="Response_reg"/>
    <property type="match status" value="1"/>
</dbReference>
<dbReference type="InterPro" id="IPR000792">
    <property type="entry name" value="Tscrpt_reg_LuxR_C"/>
</dbReference>
<reference evidence="9" key="1">
    <citation type="submission" date="2016-10" db="EMBL/GenBank/DDBJ databases">
        <authorList>
            <person name="Varghese N."/>
            <person name="Submissions S."/>
        </authorList>
    </citation>
    <scope>NUCLEOTIDE SEQUENCE [LARGE SCALE GENOMIC DNA]</scope>
    <source>
        <strain evidence="9">DSM 22900</strain>
    </source>
</reference>
<name>A0A1I1GWD9_9SPHI</name>
<dbReference type="PRINTS" id="PR00038">
    <property type="entry name" value="HTHLUXR"/>
</dbReference>
<dbReference type="InterPro" id="IPR016032">
    <property type="entry name" value="Sig_transdc_resp-reg_C-effctor"/>
</dbReference>
<feature type="domain" description="Response regulatory" evidence="7">
    <location>
        <begin position="3"/>
        <end position="119"/>
    </location>
</feature>
<sequence length="213" mass="23685">MTEVLIADDHGIVRLGTSIVIKEALPLANITQAGDVDELIRFLSEKQYDLLLLDINMPGGNNITMVEKVLAVQPGIKILVFSSYDETLYALRYLQAGASGYLSKNASKTELKNAILAVVQRGKYMSPEIQELYYHTLTMGKSFIAADNPLNKLSNREVDVAKYLVQGMGIQDVSKTLNLSTSTVSTYKTRIFEKLQVNNLVELIEKFRLYSGS</sequence>
<organism evidence="8 9">
    <name type="scientific">Parapedobacter composti</name>
    <dbReference type="NCBI Taxonomy" id="623281"/>
    <lineage>
        <taxon>Bacteria</taxon>
        <taxon>Pseudomonadati</taxon>
        <taxon>Bacteroidota</taxon>
        <taxon>Sphingobacteriia</taxon>
        <taxon>Sphingobacteriales</taxon>
        <taxon>Sphingobacteriaceae</taxon>
        <taxon>Parapedobacter</taxon>
    </lineage>
</organism>
<evidence type="ECO:0000256" key="2">
    <source>
        <dbReference type="ARBA" id="ARBA00023015"/>
    </source>
</evidence>
<dbReference type="SUPFAM" id="SSF52172">
    <property type="entry name" value="CheY-like"/>
    <property type="match status" value="1"/>
</dbReference>
<evidence type="ECO:0000256" key="4">
    <source>
        <dbReference type="ARBA" id="ARBA00023163"/>
    </source>
</evidence>
<evidence type="ECO:0000313" key="9">
    <source>
        <dbReference type="Proteomes" id="UP000199577"/>
    </source>
</evidence>
<evidence type="ECO:0000256" key="3">
    <source>
        <dbReference type="ARBA" id="ARBA00023125"/>
    </source>
</evidence>
<dbReference type="Proteomes" id="UP000199577">
    <property type="component" value="Unassembled WGS sequence"/>
</dbReference>
<dbReference type="InterPro" id="IPR011006">
    <property type="entry name" value="CheY-like_superfamily"/>
</dbReference>
<dbReference type="EMBL" id="FOLL01000005">
    <property type="protein sequence ID" value="SFC15994.1"/>
    <property type="molecule type" value="Genomic_DNA"/>
</dbReference>
<dbReference type="GO" id="GO:0006355">
    <property type="term" value="P:regulation of DNA-templated transcription"/>
    <property type="evidence" value="ECO:0007669"/>
    <property type="project" value="InterPro"/>
</dbReference>
<dbReference type="SUPFAM" id="SSF46894">
    <property type="entry name" value="C-terminal effector domain of the bipartite response regulators"/>
    <property type="match status" value="1"/>
</dbReference>
<dbReference type="CDD" id="cd06170">
    <property type="entry name" value="LuxR_C_like"/>
    <property type="match status" value="1"/>
</dbReference>
<dbReference type="OrthoDB" id="1013073at2"/>
<protein>
    <submittedName>
        <fullName evidence="8">DNA-binding response regulator, NarL/FixJ family, contains REC and HTH domains</fullName>
    </submittedName>
</protein>
<dbReference type="SMART" id="SM00448">
    <property type="entry name" value="REC"/>
    <property type="match status" value="1"/>
</dbReference>
<evidence type="ECO:0000313" key="8">
    <source>
        <dbReference type="EMBL" id="SFC15994.1"/>
    </source>
</evidence>
<dbReference type="PROSITE" id="PS50043">
    <property type="entry name" value="HTH_LUXR_2"/>
    <property type="match status" value="1"/>
</dbReference>
<dbReference type="SMART" id="SM00421">
    <property type="entry name" value="HTH_LUXR"/>
    <property type="match status" value="1"/>
</dbReference>
<dbReference type="AlphaFoldDB" id="A0A1I1GWD9"/>
<dbReference type="RefSeq" id="WP_090972934.1">
    <property type="nucleotide sequence ID" value="NZ_FOLL01000005.1"/>
</dbReference>
<dbReference type="GO" id="GO:0003677">
    <property type="term" value="F:DNA binding"/>
    <property type="evidence" value="ECO:0007669"/>
    <property type="project" value="UniProtKB-KW"/>
</dbReference>
<feature type="modified residue" description="4-aspartylphosphate" evidence="5">
    <location>
        <position position="54"/>
    </location>
</feature>
<dbReference type="PROSITE" id="PS50110">
    <property type="entry name" value="RESPONSE_REGULATORY"/>
    <property type="match status" value="1"/>
</dbReference>
<accession>A0A1I1GWD9</accession>
<dbReference type="GO" id="GO:0000160">
    <property type="term" value="P:phosphorelay signal transduction system"/>
    <property type="evidence" value="ECO:0007669"/>
    <property type="project" value="InterPro"/>
</dbReference>
<dbReference type="Pfam" id="PF00196">
    <property type="entry name" value="GerE"/>
    <property type="match status" value="1"/>
</dbReference>
<evidence type="ECO:0000259" key="7">
    <source>
        <dbReference type="PROSITE" id="PS50110"/>
    </source>
</evidence>
<keyword evidence="4" id="KW-0804">Transcription</keyword>